<comment type="caution">
    <text evidence="9">The sequence shown here is derived from an EMBL/GenBank/DDBJ whole genome shotgun (WGS) entry which is preliminary data.</text>
</comment>
<dbReference type="NCBIfam" id="TIGR01910">
    <property type="entry name" value="DapE-ArgE"/>
    <property type="match status" value="1"/>
</dbReference>
<keyword evidence="6" id="KW-0862">Zinc</keyword>
<reference evidence="9" key="1">
    <citation type="journal article" date="2014" name="Int. J. Syst. Evol. Microbiol.">
        <title>Complete genome sequence of Corynebacterium casei LMG S-19264T (=DSM 44701T), isolated from a smear-ripened cheese.</title>
        <authorList>
            <consortium name="US DOE Joint Genome Institute (JGI-PGF)"/>
            <person name="Walter F."/>
            <person name="Albersmeier A."/>
            <person name="Kalinowski J."/>
            <person name="Ruckert C."/>
        </authorList>
    </citation>
    <scope>NUCLEOTIDE SEQUENCE</scope>
    <source>
        <strain evidence="9">CGMCC 1.15367</strain>
    </source>
</reference>
<evidence type="ECO:0000256" key="4">
    <source>
        <dbReference type="ARBA" id="ARBA00022723"/>
    </source>
</evidence>
<organism evidence="9 10">
    <name type="scientific">Aureimonas endophytica</name>
    <dbReference type="NCBI Taxonomy" id="2027858"/>
    <lineage>
        <taxon>Bacteria</taxon>
        <taxon>Pseudomonadati</taxon>
        <taxon>Pseudomonadota</taxon>
        <taxon>Alphaproteobacteria</taxon>
        <taxon>Hyphomicrobiales</taxon>
        <taxon>Aurantimonadaceae</taxon>
        <taxon>Aureimonas</taxon>
    </lineage>
</organism>
<dbReference type="AlphaFoldDB" id="A0A916ZLR3"/>
<comment type="cofactor">
    <cofactor evidence="1">
        <name>Co(2+)</name>
        <dbReference type="ChEBI" id="CHEBI:48828"/>
    </cofactor>
</comment>
<evidence type="ECO:0000256" key="5">
    <source>
        <dbReference type="ARBA" id="ARBA00022801"/>
    </source>
</evidence>
<evidence type="ECO:0000313" key="9">
    <source>
        <dbReference type="EMBL" id="GGE03898.1"/>
    </source>
</evidence>
<dbReference type="GO" id="GO:0046872">
    <property type="term" value="F:metal ion binding"/>
    <property type="evidence" value="ECO:0007669"/>
    <property type="project" value="UniProtKB-KW"/>
</dbReference>
<protein>
    <submittedName>
        <fullName evidence="9">Acetylornithine deacetylase</fullName>
    </submittedName>
</protein>
<dbReference type="Pfam" id="PF01546">
    <property type="entry name" value="Peptidase_M20"/>
    <property type="match status" value="1"/>
</dbReference>
<dbReference type="PANTHER" id="PTHR43808:SF25">
    <property type="entry name" value="PEPTIDASE M20 DIMERISATION DOMAIN-CONTAINING PROTEIN"/>
    <property type="match status" value="1"/>
</dbReference>
<keyword evidence="4" id="KW-0479">Metal-binding</keyword>
<keyword evidence="10" id="KW-1185">Reference proteome</keyword>
<dbReference type="Gene3D" id="3.40.630.10">
    <property type="entry name" value="Zn peptidases"/>
    <property type="match status" value="1"/>
</dbReference>
<dbReference type="InterPro" id="IPR011650">
    <property type="entry name" value="Peptidase_M20_dimer"/>
</dbReference>
<gene>
    <name evidence="9" type="ORF">GCM10011390_23600</name>
</gene>
<reference evidence="9" key="2">
    <citation type="submission" date="2020-09" db="EMBL/GenBank/DDBJ databases">
        <authorList>
            <person name="Sun Q."/>
            <person name="Zhou Y."/>
        </authorList>
    </citation>
    <scope>NUCLEOTIDE SEQUENCE</scope>
    <source>
        <strain evidence="9">CGMCC 1.15367</strain>
    </source>
</reference>
<dbReference type="InterPro" id="IPR002933">
    <property type="entry name" value="Peptidase_M20"/>
</dbReference>
<proteinExistence type="inferred from homology"/>
<feature type="domain" description="Peptidase M20 dimerisation" evidence="8">
    <location>
        <begin position="201"/>
        <end position="329"/>
    </location>
</feature>
<dbReference type="InterPro" id="IPR050072">
    <property type="entry name" value="Peptidase_M20A"/>
</dbReference>
<comment type="similarity">
    <text evidence="3">Belongs to the peptidase M20A family.</text>
</comment>
<dbReference type="Proteomes" id="UP000644699">
    <property type="component" value="Unassembled WGS sequence"/>
</dbReference>
<dbReference type="EMBL" id="BMIQ01000003">
    <property type="protein sequence ID" value="GGE03898.1"/>
    <property type="molecule type" value="Genomic_DNA"/>
</dbReference>
<evidence type="ECO:0000313" key="10">
    <source>
        <dbReference type="Proteomes" id="UP000644699"/>
    </source>
</evidence>
<accession>A0A916ZLR3</accession>
<keyword evidence="5" id="KW-0378">Hydrolase</keyword>
<evidence type="ECO:0000259" key="8">
    <source>
        <dbReference type="Pfam" id="PF07687"/>
    </source>
</evidence>
<evidence type="ECO:0000256" key="1">
    <source>
        <dbReference type="ARBA" id="ARBA00001941"/>
    </source>
</evidence>
<name>A0A916ZLR3_9HYPH</name>
<dbReference type="InterPro" id="IPR036264">
    <property type="entry name" value="Bact_exopeptidase_dim_dom"/>
</dbReference>
<keyword evidence="7" id="KW-0170">Cobalt</keyword>
<comment type="cofactor">
    <cofactor evidence="2">
        <name>Zn(2+)</name>
        <dbReference type="ChEBI" id="CHEBI:29105"/>
    </cofactor>
</comment>
<dbReference type="InterPro" id="IPR010182">
    <property type="entry name" value="ArgE/DapE"/>
</dbReference>
<dbReference type="PANTHER" id="PTHR43808">
    <property type="entry name" value="ACETYLORNITHINE DEACETYLASE"/>
    <property type="match status" value="1"/>
</dbReference>
<evidence type="ECO:0000256" key="6">
    <source>
        <dbReference type="ARBA" id="ARBA00022833"/>
    </source>
</evidence>
<dbReference type="SUPFAM" id="SSF53187">
    <property type="entry name" value="Zn-dependent exopeptidases"/>
    <property type="match status" value="1"/>
</dbReference>
<dbReference type="Gene3D" id="3.30.70.360">
    <property type="match status" value="1"/>
</dbReference>
<dbReference type="RefSeq" id="WP_188908645.1">
    <property type="nucleotide sequence ID" value="NZ_BMIQ01000003.1"/>
</dbReference>
<sequence>MSAPEASPEILAAVIAEIDREPDFVTGLTAELVRIPTVNPKFQADPAINREAELQAHLARVLDAETFSTRLSEALPGRPNLIADRPGSEERSLILCGHVDVVPVGERKRWTVDPFGGEIRDGRLYGRGSIDMKGGLAACVAAARAIRKAGVELDGRLAIHAVVDEEAGGFGAMAAVREGHLAKAVLVAEPTWGDVLPAEGGLEWARVTIRGRAAHSAWRYNEIYPQAATPGRLDPGTNAIELASRFIEALRHYEAGRTRARSHPLLPPGMNTINVGVMRAGAGLGEDGLPLVMTNPAIIPDIAVLDLDMKFLPDETSAEYRRDFEAFVHHFAQTDAWLRAHPPTIQWELGGLHFPPLDTPPDHPLVASLVKRKSAFGKAPEIRGFVAVCDAAHYAGAGVDGVIFGPSGDGFHGDDEYVDIASLRETAKVIAASVLDWCGVR</sequence>
<evidence type="ECO:0000256" key="2">
    <source>
        <dbReference type="ARBA" id="ARBA00001947"/>
    </source>
</evidence>
<evidence type="ECO:0000256" key="7">
    <source>
        <dbReference type="ARBA" id="ARBA00023285"/>
    </source>
</evidence>
<dbReference type="Pfam" id="PF07687">
    <property type="entry name" value="M20_dimer"/>
    <property type="match status" value="1"/>
</dbReference>
<dbReference type="GO" id="GO:0016787">
    <property type="term" value="F:hydrolase activity"/>
    <property type="evidence" value="ECO:0007669"/>
    <property type="project" value="UniProtKB-KW"/>
</dbReference>
<dbReference type="SUPFAM" id="SSF55031">
    <property type="entry name" value="Bacterial exopeptidase dimerisation domain"/>
    <property type="match status" value="1"/>
</dbReference>
<evidence type="ECO:0000256" key="3">
    <source>
        <dbReference type="ARBA" id="ARBA00006247"/>
    </source>
</evidence>